<sequence length="105" mass="12721">MRKITTKYIFDRHPNLGWLMYNLRLINSEYVYYEARYQYRDSWATGGYPHIIVACPNGILYRVYIDKELNPFYEQVSPEMHIFRTGYGDHYEYILSQYGLPEALF</sequence>
<dbReference type="Proteomes" id="UP000297149">
    <property type="component" value="Chromosome"/>
</dbReference>
<dbReference type="EMBL" id="CP039396">
    <property type="protein sequence ID" value="QCD41844.1"/>
    <property type="molecule type" value="Genomic_DNA"/>
</dbReference>
<evidence type="ECO:0000313" key="1">
    <source>
        <dbReference type="EMBL" id="QCD41844.1"/>
    </source>
</evidence>
<dbReference type="KEGG" id="ddb:E7747_05820"/>
<dbReference type="AlphaFoldDB" id="A0A4P7W1Q1"/>
<proteinExistence type="predicted"/>
<accession>A0A4P7W1Q1</accession>
<name>A0A4P7W1Q1_9BACT</name>
<reference evidence="2" key="1">
    <citation type="submission" date="2019-02" db="EMBL/GenBank/DDBJ databases">
        <title>Isolation and identification of novel species under the genus Muribaculum.</title>
        <authorList>
            <person name="Miyake S."/>
            <person name="Ding Y."/>
            <person name="Low A."/>
            <person name="Soh M."/>
            <person name="Seedorf H."/>
        </authorList>
    </citation>
    <scope>NUCLEOTIDE SEQUENCE [LARGE SCALE GENOMIC DNA]</scope>
    <source>
        <strain evidence="2">H5</strain>
    </source>
</reference>
<organism evidence="1 2">
    <name type="scientific">Duncaniella dubosii</name>
    <dbReference type="NCBI Taxonomy" id="2518971"/>
    <lineage>
        <taxon>Bacteria</taxon>
        <taxon>Pseudomonadati</taxon>
        <taxon>Bacteroidota</taxon>
        <taxon>Bacteroidia</taxon>
        <taxon>Bacteroidales</taxon>
        <taxon>Muribaculaceae</taxon>
        <taxon>Duncaniella</taxon>
    </lineage>
</organism>
<protein>
    <submittedName>
        <fullName evidence="1">Uncharacterized protein</fullName>
    </submittedName>
</protein>
<keyword evidence="2" id="KW-1185">Reference proteome</keyword>
<evidence type="ECO:0000313" key="2">
    <source>
        <dbReference type="Proteomes" id="UP000297149"/>
    </source>
</evidence>
<dbReference type="RefSeq" id="WP_136414705.1">
    <property type="nucleotide sequence ID" value="NZ_CP039396.1"/>
</dbReference>
<gene>
    <name evidence="1" type="ORF">E7747_05820</name>
</gene>